<keyword evidence="3" id="KW-1185">Reference proteome</keyword>
<sequence length="62" mass="6373">MMKKPAAAAATAALIALSGLTAATTSATAENACDFNLCLWANPDQTGPYWAQLDSSLCNVLL</sequence>
<gene>
    <name evidence="2" type="ORF">FNL39_108188</name>
</gene>
<evidence type="ECO:0000256" key="1">
    <source>
        <dbReference type="SAM" id="SignalP"/>
    </source>
</evidence>
<feature type="chain" id="PRO_5046339476" description="Peptidase inhibitor family I36" evidence="1">
    <location>
        <begin position="30"/>
        <end position="62"/>
    </location>
</feature>
<dbReference type="Proteomes" id="UP000798951">
    <property type="component" value="Unassembled WGS sequence"/>
</dbReference>
<feature type="signal peptide" evidence="1">
    <location>
        <begin position="1"/>
        <end position="29"/>
    </location>
</feature>
<evidence type="ECO:0008006" key="4">
    <source>
        <dbReference type="Google" id="ProtNLM"/>
    </source>
</evidence>
<protein>
    <recommendedName>
        <fullName evidence="4">Peptidase inhibitor family I36</fullName>
    </recommendedName>
</protein>
<organism evidence="2 3">
    <name type="scientific">Nocardia caishijiensis</name>
    <dbReference type="NCBI Taxonomy" id="184756"/>
    <lineage>
        <taxon>Bacteria</taxon>
        <taxon>Bacillati</taxon>
        <taxon>Actinomycetota</taxon>
        <taxon>Actinomycetes</taxon>
        <taxon>Mycobacteriales</taxon>
        <taxon>Nocardiaceae</taxon>
        <taxon>Nocardia</taxon>
    </lineage>
</organism>
<evidence type="ECO:0000313" key="2">
    <source>
        <dbReference type="EMBL" id="KAF0845380.1"/>
    </source>
</evidence>
<name>A0ABQ6YHX1_9NOCA</name>
<evidence type="ECO:0000313" key="3">
    <source>
        <dbReference type="Proteomes" id="UP000798951"/>
    </source>
</evidence>
<comment type="caution">
    <text evidence="2">The sequence shown here is derived from an EMBL/GenBank/DDBJ whole genome shotgun (WGS) entry which is preliminary data.</text>
</comment>
<reference evidence="2 3" key="1">
    <citation type="submission" date="2019-07" db="EMBL/GenBank/DDBJ databases">
        <title>Genomic Encyclopedia of Type Strains, Phase IV (KMG-IV): sequencing the most valuable type-strain genomes for metagenomic binning, comparative biology and taxonomic classification.</title>
        <authorList>
            <person name="Goeker M."/>
        </authorList>
    </citation>
    <scope>NUCLEOTIDE SEQUENCE [LARGE SCALE GENOMIC DNA]</scope>
    <source>
        <strain evidence="2 3">DSM 44831</strain>
    </source>
</reference>
<keyword evidence="1" id="KW-0732">Signal</keyword>
<accession>A0ABQ6YHX1</accession>
<dbReference type="RefSeq" id="WP_067986656.1">
    <property type="nucleotide sequence ID" value="NZ_VMSD01000008.1"/>
</dbReference>
<dbReference type="EMBL" id="VMSD01000008">
    <property type="protein sequence ID" value="KAF0845380.1"/>
    <property type="molecule type" value="Genomic_DNA"/>
</dbReference>
<proteinExistence type="predicted"/>